<comment type="caution">
    <text evidence="3">The sequence shown here is derived from an EMBL/GenBank/DDBJ whole genome shotgun (WGS) entry which is preliminary data.</text>
</comment>
<evidence type="ECO:0000256" key="2">
    <source>
        <dbReference type="SAM" id="SignalP"/>
    </source>
</evidence>
<keyword evidence="4" id="KW-1185">Reference proteome</keyword>
<gene>
    <name evidence="3" type="ORF">FGO68_gene122</name>
</gene>
<dbReference type="GO" id="GO:0006624">
    <property type="term" value="P:vacuolar protein processing"/>
    <property type="evidence" value="ECO:0007669"/>
    <property type="project" value="TreeGrafter"/>
</dbReference>
<dbReference type="GO" id="GO:0005773">
    <property type="term" value="C:vacuole"/>
    <property type="evidence" value="ECO:0007669"/>
    <property type="project" value="GOC"/>
</dbReference>
<name>A0A8J8NP91_HALGN</name>
<evidence type="ECO:0000313" key="3">
    <source>
        <dbReference type="EMBL" id="TNV79357.1"/>
    </source>
</evidence>
<dbReference type="GO" id="GO:0004197">
    <property type="term" value="F:cysteine-type endopeptidase activity"/>
    <property type="evidence" value="ECO:0007669"/>
    <property type="project" value="TreeGrafter"/>
</dbReference>
<feature type="chain" id="PRO_5035320051" description="Legumain" evidence="2">
    <location>
        <begin position="21"/>
        <end position="477"/>
    </location>
</feature>
<dbReference type="Pfam" id="PF01650">
    <property type="entry name" value="Peptidase_C13"/>
    <property type="match status" value="1"/>
</dbReference>
<dbReference type="Proteomes" id="UP000785679">
    <property type="component" value="Unassembled WGS sequence"/>
</dbReference>
<dbReference type="PRINTS" id="PR00776">
    <property type="entry name" value="HEMOGLOBNASE"/>
</dbReference>
<organism evidence="3 4">
    <name type="scientific">Halteria grandinella</name>
    <dbReference type="NCBI Taxonomy" id="5974"/>
    <lineage>
        <taxon>Eukaryota</taxon>
        <taxon>Sar</taxon>
        <taxon>Alveolata</taxon>
        <taxon>Ciliophora</taxon>
        <taxon>Intramacronucleata</taxon>
        <taxon>Spirotrichea</taxon>
        <taxon>Stichotrichia</taxon>
        <taxon>Sporadotrichida</taxon>
        <taxon>Halteriidae</taxon>
        <taxon>Halteria</taxon>
    </lineage>
</organism>
<proteinExistence type="inferred from homology"/>
<accession>A0A8J8NP91</accession>
<evidence type="ECO:0000256" key="1">
    <source>
        <dbReference type="ARBA" id="ARBA00009941"/>
    </source>
</evidence>
<evidence type="ECO:0000313" key="4">
    <source>
        <dbReference type="Proteomes" id="UP000785679"/>
    </source>
</evidence>
<dbReference type="PANTHER" id="PTHR12000">
    <property type="entry name" value="HEMOGLOBINASE FAMILY MEMBER"/>
    <property type="match status" value="1"/>
</dbReference>
<comment type="similarity">
    <text evidence="1">Belongs to the peptidase C13 family.</text>
</comment>
<dbReference type="Gene3D" id="3.40.50.1460">
    <property type="match status" value="1"/>
</dbReference>
<sequence length="477" mass="54657">MIGRRLILTKLLLELYLCTAQVIPREFQKQQQQQTPNHWAIIVSGSKDIWNYRHQAGACHAYQLLTENGGIPKEQVIHFSFDDVSRHRENPFKGELFNKPNGPNVYEGCSIDYREKDVTPEKFIKALTGNKEMENQGNKVLKSNRESKVFIYLANHGAHGLLAFPQLDYLFADEFVEALKLMKDKGLYGEMVIYMEGSNSASIFEDLLPEDIKIYSLSAAGPKETAFATYCYPNDLVKGGEHIGTCLGDLFTANFIEDSEKSDLEKETLSMQFKKVRANSKAFQTVTQHGDTSFTNEAISNFLTNSHKSAETYPLEPPPYSLSILHQLLHPFQTPYSPELHSFNRHASAINARDTKIHYLMSRITMLRAKQNPDESDMIRLHKLSLALTMELHRRMRVDHVFEEFVAKGDRDTTTYIPPKNFKCLKRLMEVYERSCGNKMDEYELQYTNLFVQECEKLPVPSAIDALVHRLQKACGH</sequence>
<reference evidence="3" key="1">
    <citation type="submission" date="2019-06" db="EMBL/GenBank/DDBJ databases">
        <authorList>
            <person name="Zheng W."/>
        </authorList>
    </citation>
    <scope>NUCLEOTIDE SEQUENCE</scope>
    <source>
        <strain evidence="3">QDHG01</strain>
    </source>
</reference>
<dbReference type="GO" id="GO:0051603">
    <property type="term" value="P:proteolysis involved in protein catabolic process"/>
    <property type="evidence" value="ECO:0007669"/>
    <property type="project" value="TreeGrafter"/>
</dbReference>
<dbReference type="PANTHER" id="PTHR12000:SF42">
    <property type="entry name" value="LEGUMAIN"/>
    <property type="match status" value="1"/>
</dbReference>
<dbReference type="OrthoDB" id="192611at2759"/>
<keyword evidence="2" id="KW-0732">Signal</keyword>
<dbReference type="PIRSF" id="PIRSF019663">
    <property type="entry name" value="Legumain"/>
    <property type="match status" value="1"/>
</dbReference>
<evidence type="ECO:0008006" key="5">
    <source>
        <dbReference type="Google" id="ProtNLM"/>
    </source>
</evidence>
<dbReference type="InterPro" id="IPR001096">
    <property type="entry name" value="Peptidase_C13"/>
</dbReference>
<feature type="signal peptide" evidence="2">
    <location>
        <begin position="1"/>
        <end position="20"/>
    </location>
</feature>
<dbReference type="AlphaFoldDB" id="A0A8J8NP91"/>
<dbReference type="EMBL" id="RRYP01009024">
    <property type="protein sequence ID" value="TNV79357.1"/>
    <property type="molecule type" value="Genomic_DNA"/>
</dbReference>
<dbReference type="InterPro" id="IPR046427">
    <property type="entry name" value="Legumain_prodom_sf"/>
</dbReference>
<protein>
    <recommendedName>
        <fullName evidence="5">Legumain</fullName>
    </recommendedName>
</protein>
<dbReference type="Gene3D" id="1.10.132.130">
    <property type="match status" value="1"/>
</dbReference>